<feature type="region of interest" description="Disordered" evidence="1">
    <location>
        <begin position="1386"/>
        <end position="1410"/>
    </location>
</feature>
<feature type="region of interest" description="Disordered" evidence="1">
    <location>
        <begin position="521"/>
        <end position="556"/>
    </location>
</feature>
<dbReference type="OrthoDB" id="5858508at2759"/>
<sequence>MAREGTRYMVRNGYILLEDLESWYESGFVTPDDTVRIFNANGDSKEFKISSLIFLYGSEHPFQKAAKLLDSDYSSSDSDEERAGPSTVPPTVPPPKKVGGAFGAKRNATPTTRSESEKEQKSVPQKVGGAFGVRKVLTPPTSAVPLKTKESEKKPEEDLGKVGGASEKDYTGDNEPGGNNPRVALMDPPLTTDGLEMIGKDKLQDFYRDLKPRLTVVGKQTANSKLAGWKCGYCSSEKNTVVCNTQLDAFNHVSKNKHKKNMQFTVPESDLTFWNNWIDEMNLGAPEDSIRYNDYPLFNADNEPEEDRITGQKVIDEMNKLKSLFPRLNWTGKPDKWFDSVYPVKEPICRLCNFAPFSTQLFYVHLFYDAHIAQLAKCQISKKSFEFWEQKFLKMRKLEDDEMKVELETKKLSNKNESAKFGNFSEGLNMVDRKWDNPGIPLLDPPIKPVAKLKQDQFIRYYKSLSKAMTNPAARQIAQIKKVNWRCGYCSTQRSTMKFTAPLDDLLFWGNWAVEINNELTAKEEEEQKKAPEDPTSSGNYQNPMTSSSSTSSATTLSSIIRNNPRVALMDPPLTNDRFQMCRQDKFVHFCNELSASLTEIGVKTATSRHANWKCGYCSSETDTVVCNTQFDAFNHVLKQKHKEKMKFTAPELDFKFWCDWVDEMNSGAPETMPTVVQNLPELQKSESQASQKSAAKVPENSNEPRVPLLAPMPKNENMVSKKEFNEILDECAKMFQTHKQRLSAAKKIPAFVACTYCSKPGKPLVPSNVQDQLLHIVKLAHREKMQYKACLSDLQYWKSWVENYGIPKNVLESRKSPEKSQATVPPKRKLRTSGQTDKHNYFSVKNGLENNEPFKKGCNNPRVPLLDFATNQGKLMKQIQYKEHYTRICEMLKERKSCAETEKSIKCICFHCPGDTRITTVMELLKHVFNGKHAENIRFIANKEDFTYYEDIIRKMPRIQAPLAAVSRTPVSVVSPIQKPATVSSNTVPQEAKTAVKPAAYVVKPEPQFVAQGEQRILQPNEPIMDPISAPIPTDPVHRTVSAVPQPTQAPRRLCSLPLFVSRRPKLEGTRPTEMQLSFINGLTSEGVVRGLPYVADGTYCGFCDEDMTGWDVGRIALHAFSDSHLRTLRNFVYISDFQHWIDMLERRGLSPSHLAAYVVRPDPPQPETQQQIPEMVPIRCELPLYVSYPKRSDAGPLISQVSFINSIGGFEATRPYVPDGTYCGFCNVDMQKWNLMSLARHAFSVRHLRKLGNLPHSSDFQYWIDLIKCLEFAISLKPEPFLPLETFLGLNSMMAPNQYDDFSNFSPRQMELISNVDMEKVEKCAELLNEFGGCISCEKWLLTGQDVFEHWTKEIKQHLFVSRARMDVLMAYVEKCQKEASLTTQASKPAPVSSQTIEQASIGQRTPHAARVVRQDSPIVPQRGVPQQIIQVVRTRCTLPLYISYPTMDPIGPLNCQVSFINRVSTIRGIEATSPHVADGTYCGSCNVDMTGCTLIRVVRHAFSVNHLRKLDTLPPSSSFQHWIDMIKCRDLVLTSQCTPSPLQTLLGLKSMKALYDFDVFSNFSPRQMELISTVDMEKIEKCGQLLNEFGGCVYCEKWLLTGREVFEHWVPQQHFLKIRQQHPVSQNRMDIFMACVEKCQKEKSGPISLEDLEALYANGSVTPDDTIQITQRGATVTYEISFLIYLYGETHPFRRIPRPEVSKNVGGAFGELGNFTEISIPFEKIPLLSSYHGINKKKLEVEDIQILKNLFEKVCKARELLAEDLFFHRVFDFCLQRQVKDCKVCNHAISPKHLLKIIQHIFSEEHLSKLKGISNREINFWINIFHLGSMIRKRSIENWQQILTLKNLSTRIPLIDFDIQSELVPADLRESKISTLHQIFNSLDSKIWSTTIPPISKLPDTVVCVACSKLPNIFKLSNVEITAHLFSESHLFFLIQFGFTQKDYDWWEQFFKDVAEATVIQEEGNLDFLPDSTTENNQIHVEEVPESSETTTMHVESIEPPATLSESLAPTAMPKVITASGTSEWLFQDYPLFHPNNQPDNDLITGQEVIDEIEKLKKMINLDPMPEEYKEYFFFVNGRFPKMGLRNRAVG</sequence>
<proteinExistence type="predicted"/>
<evidence type="ECO:0000313" key="3">
    <source>
        <dbReference type="Proteomes" id="UP000230233"/>
    </source>
</evidence>
<dbReference type="Proteomes" id="UP000230233">
    <property type="component" value="Chromosome I"/>
</dbReference>
<feature type="compositionally biased region" description="Low complexity" evidence="1">
    <location>
        <begin position="686"/>
        <end position="697"/>
    </location>
</feature>
<accession>A0A2G5VJU4</accession>
<feature type="compositionally biased region" description="Low complexity" evidence="1">
    <location>
        <begin position="546"/>
        <end position="556"/>
    </location>
</feature>
<gene>
    <name evidence="2" type="primary">Cnig_chr_I.g225</name>
    <name evidence="2" type="ORF">B9Z55_000225</name>
</gene>
<feature type="compositionally biased region" description="Basic and acidic residues" evidence="1">
    <location>
        <begin position="521"/>
        <end position="533"/>
    </location>
</feature>
<reference evidence="3" key="1">
    <citation type="submission" date="2017-10" db="EMBL/GenBank/DDBJ databases">
        <title>Rapid genome shrinkage in a self-fertile nematode reveals novel sperm competition proteins.</title>
        <authorList>
            <person name="Yin D."/>
            <person name="Schwarz E.M."/>
            <person name="Thomas C.G."/>
            <person name="Felde R.L."/>
            <person name="Korf I.F."/>
            <person name="Cutter A.D."/>
            <person name="Schartner C.M."/>
            <person name="Ralston E.J."/>
            <person name="Meyer B.J."/>
            <person name="Haag E.S."/>
        </authorList>
    </citation>
    <scope>NUCLEOTIDE SEQUENCE [LARGE SCALE GENOMIC DNA]</scope>
    <source>
        <strain evidence="3">JU1422</strain>
    </source>
</reference>
<keyword evidence="3" id="KW-1185">Reference proteome</keyword>
<dbReference type="EMBL" id="PDUG01000001">
    <property type="protein sequence ID" value="PIC51940.1"/>
    <property type="molecule type" value="Genomic_DNA"/>
</dbReference>
<name>A0A2G5VJU4_9PELO</name>
<evidence type="ECO:0000313" key="2">
    <source>
        <dbReference type="EMBL" id="PIC51940.1"/>
    </source>
</evidence>
<dbReference type="PANTHER" id="PTHR36936:SF2">
    <property type="entry name" value="C2H2-TYPE DOMAIN-CONTAINING PROTEIN"/>
    <property type="match status" value="1"/>
</dbReference>
<comment type="caution">
    <text evidence="2">The sequence shown here is derived from an EMBL/GenBank/DDBJ whole genome shotgun (WGS) entry which is preliminary data.</text>
</comment>
<organism evidence="2 3">
    <name type="scientific">Caenorhabditis nigoni</name>
    <dbReference type="NCBI Taxonomy" id="1611254"/>
    <lineage>
        <taxon>Eukaryota</taxon>
        <taxon>Metazoa</taxon>
        <taxon>Ecdysozoa</taxon>
        <taxon>Nematoda</taxon>
        <taxon>Chromadorea</taxon>
        <taxon>Rhabditida</taxon>
        <taxon>Rhabditina</taxon>
        <taxon>Rhabditomorpha</taxon>
        <taxon>Rhabditoidea</taxon>
        <taxon>Rhabditidae</taxon>
        <taxon>Peloderinae</taxon>
        <taxon>Caenorhabditis</taxon>
    </lineage>
</organism>
<dbReference type="PANTHER" id="PTHR36936">
    <property type="entry name" value="PROTEIN CBG25168"/>
    <property type="match status" value="1"/>
</dbReference>
<protein>
    <submittedName>
        <fullName evidence="2">Uncharacterized protein</fullName>
    </submittedName>
</protein>
<feature type="compositionally biased region" description="Polar residues" evidence="1">
    <location>
        <begin position="535"/>
        <end position="545"/>
    </location>
</feature>
<feature type="compositionally biased region" description="Pro residues" evidence="1">
    <location>
        <begin position="87"/>
        <end position="96"/>
    </location>
</feature>
<feature type="region of interest" description="Disordered" evidence="1">
    <location>
        <begin position="813"/>
        <end position="835"/>
    </location>
</feature>
<feature type="region of interest" description="Disordered" evidence="1">
    <location>
        <begin position="71"/>
        <end position="183"/>
    </location>
</feature>
<feature type="region of interest" description="Disordered" evidence="1">
    <location>
        <begin position="683"/>
        <end position="713"/>
    </location>
</feature>
<feature type="compositionally biased region" description="Basic and acidic residues" evidence="1">
    <location>
        <begin position="147"/>
        <end position="171"/>
    </location>
</feature>
<feature type="compositionally biased region" description="Polar residues" evidence="1">
    <location>
        <begin position="1386"/>
        <end position="1406"/>
    </location>
</feature>
<evidence type="ECO:0000256" key="1">
    <source>
        <dbReference type="SAM" id="MobiDB-lite"/>
    </source>
</evidence>